<evidence type="ECO:0000313" key="1">
    <source>
        <dbReference type="EMBL" id="BDI30392.1"/>
    </source>
</evidence>
<dbReference type="Proteomes" id="UP000287394">
    <property type="component" value="Chromosome"/>
</dbReference>
<dbReference type="InterPro" id="IPR013830">
    <property type="entry name" value="SGNH_hydro"/>
</dbReference>
<protein>
    <submittedName>
        <fullName evidence="1">Uncharacterized protein</fullName>
    </submittedName>
</protein>
<name>A0A402CVF5_9BACT</name>
<organism evidence="1 2">
    <name type="scientific">Capsulimonas corticalis</name>
    <dbReference type="NCBI Taxonomy" id="2219043"/>
    <lineage>
        <taxon>Bacteria</taxon>
        <taxon>Bacillati</taxon>
        <taxon>Armatimonadota</taxon>
        <taxon>Armatimonadia</taxon>
        <taxon>Capsulimonadales</taxon>
        <taxon>Capsulimonadaceae</taxon>
        <taxon>Capsulimonas</taxon>
    </lineage>
</organism>
<dbReference type="Gene3D" id="3.40.50.1110">
    <property type="entry name" value="SGNH hydrolase"/>
    <property type="match status" value="1"/>
</dbReference>
<accession>A0A402CVF5</accession>
<dbReference type="InterPro" id="IPR036514">
    <property type="entry name" value="SGNH_hydro_sf"/>
</dbReference>
<dbReference type="PANTHER" id="PTHR30383">
    <property type="entry name" value="THIOESTERASE 1/PROTEASE 1/LYSOPHOSPHOLIPASE L1"/>
    <property type="match status" value="1"/>
</dbReference>
<dbReference type="SUPFAM" id="SSF52266">
    <property type="entry name" value="SGNH hydrolase"/>
    <property type="match status" value="1"/>
</dbReference>
<dbReference type="PANTHER" id="PTHR30383:SF29">
    <property type="entry name" value="SGNH HYDROLASE-TYPE ESTERASE DOMAIN-CONTAINING PROTEIN"/>
    <property type="match status" value="1"/>
</dbReference>
<dbReference type="EMBL" id="AP025739">
    <property type="protein sequence ID" value="BDI30392.1"/>
    <property type="molecule type" value="Genomic_DNA"/>
</dbReference>
<keyword evidence="2" id="KW-1185">Reference proteome</keyword>
<dbReference type="KEGG" id="ccot:CCAX7_24430"/>
<dbReference type="AlphaFoldDB" id="A0A402CVF5"/>
<gene>
    <name evidence="1" type="ORF">CCAX7_24430</name>
</gene>
<evidence type="ECO:0000313" key="2">
    <source>
        <dbReference type="Proteomes" id="UP000287394"/>
    </source>
</evidence>
<dbReference type="CDD" id="cd00229">
    <property type="entry name" value="SGNH_hydrolase"/>
    <property type="match status" value="1"/>
</dbReference>
<reference evidence="1 2" key="1">
    <citation type="journal article" date="2019" name="Int. J. Syst. Evol. Microbiol.">
        <title>Capsulimonas corticalis gen. nov., sp. nov., an aerobic capsulated bacterium, of a novel bacterial order, Capsulimonadales ord. nov., of the class Armatimonadia of the phylum Armatimonadetes.</title>
        <authorList>
            <person name="Li J."/>
            <person name="Kudo C."/>
            <person name="Tonouchi A."/>
        </authorList>
    </citation>
    <scope>NUCLEOTIDE SEQUENCE [LARGE SCALE GENOMIC DNA]</scope>
    <source>
        <strain evidence="1 2">AX-7</strain>
    </source>
</reference>
<proteinExistence type="predicted"/>
<dbReference type="Pfam" id="PF13472">
    <property type="entry name" value="Lipase_GDSL_2"/>
    <property type="match status" value="1"/>
</dbReference>
<dbReference type="RefSeq" id="WP_165864180.1">
    <property type="nucleotide sequence ID" value="NZ_AP025739.1"/>
</dbReference>
<sequence length="242" mass="25766">MFKFNLLALSVAASAVSLISAQGVTNAQAAPAQVVCNGDSLTFGSHASKGEGTATGTTYPGVLAARLGESWRVTNVGLPGWPTEGISNDAKAHVDPLFDPSLKENVLIIMGGTNNMGIYHEDGAAAFAHVEAYCRARKAAHPWKILVVTLPMAAYPSYAKDFEAKAIQYDLLVRRNWRQFADGIVDLQADPRLGARGSEYNTLYFGADHTHLTDAGYQLVGEAAAKAVTKIAGRPAREAQHP</sequence>
<dbReference type="InterPro" id="IPR051532">
    <property type="entry name" value="Ester_Hydrolysis_Enzymes"/>
</dbReference>